<dbReference type="GO" id="GO:0016020">
    <property type="term" value="C:membrane"/>
    <property type="evidence" value="ECO:0007669"/>
    <property type="project" value="UniProtKB-SubCell"/>
</dbReference>
<dbReference type="Proteomes" id="UP000741282">
    <property type="component" value="Unassembled WGS sequence"/>
</dbReference>
<organism evidence="6 7">
    <name type="scientific">Candidatus Dojkabacteria bacterium</name>
    <dbReference type="NCBI Taxonomy" id="2099670"/>
    <lineage>
        <taxon>Bacteria</taxon>
        <taxon>Candidatus Dojkabacteria</taxon>
    </lineage>
</organism>
<feature type="transmembrane region" description="Helical" evidence="5">
    <location>
        <begin position="24"/>
        <end position="41"/>
    </location>
</feature>
<evidence type="ECO:0000256" key="2">
    <source>
        <dbReference type="ARBA" id="ARBA00022692"/>
    </source>
</evidence>
<evidence type="ECO:0000313" key="7">
    <source>
        <dbReference type="Proteomes" id="UP000741282"/>
    </source>
</evidence>
<dbReference type="Pfam" id="PF09685">
    <property type="entry name" value="MamF_MmsF"/>
    <property type="match status" value="1"/>
</dbReference>
<dbReference type="PANTHER" id="PTHR36460:SF1">
    <property type="entry name" value="UPF0132 DOMAIN PROTEIN (AFU_ORTHOLOGUE AFUA_3G10255)"/>
    <property type="match status" value="1"/>
</dbReference>
<dbReference type="InterPro" id="IPR019109">
    <property type="entry name" value="MamF_MmsF"/>
</dbReference>
<dbReference type="PANTHER" id="PTHR36460">
    <property type="entry name" value="UPF0132 DOMAIN PROTEIN (AFU_ORTHOLOGUE AFUA_3G10255)"/>
    <property type="match status" value="1"/>
</dbReference>
<keyword evidence="4 5" id="KW-0472">Membrane</keyword>
<dbReference type="AlphaFoldDB" id="A0A955I101"/>
<reference evidence="6" key="1">
    <citation type="submission" date="2020-04" db="EMBL/GenBank/DDBJ databases">
        <authorList>
            <person name="Zhang T."/>
        </authorList>
    </citation>
    <scope>NUCLEOTIDE SEQUENCE</scope>
    <source>
        <strain evidence="6">HKST-UBA17</strain>
    </source>
</reference>
<evidence type="ECO:0000256" key="3">
    <source>
        <dbReference type="ARBA" id="ARBA00022989"/>
    </source>
</evidence>
<feature type="transmembrane region" description="Helical" evidence="5">
    <location>
        <begin position="48"/>
        <end position="68"/>
    </location>
</feature>
<reference evidence="6" key="2">
    <citation type="journal article" date="2021" name="Microbiome">
        <title>Successional dynamics and alternative stable states in a saline activated sludge microbial community over 9 years.</title>
        <authorList>
            <person name="Wang Y."/>
            <person name="Ye J."/>
            <person name="Ju F."/>
            <person name="Liu L."/>
            <person name="Boyd J.A."/>
            <person name="Deng Y."/>
            <person name="Parks D.H."/>
            <person name="Jiang X."/>
            <person name="Yin X."/>
            <person name="Woodcroft B.J."/>
            <person name="Tyson G.W."/>
            <person name="Hugenholtz P."/>
            <person name="Polz M.F."/>
            <person name="Zhang T."/>
        </authorList>
    </citation>
    <scope>NUCLEOTIDE SEQUENCE</scope>
    <source>
        <strain evidence="6">HKST-UBA17</strain>
    </source>
</reference>
<feature type="transmembrane region" description="Helical" evidence="5">
    <location>
        <begin position="74"/>
        <end position="92"/>
    </location>
</feature>
<evidence type="ECO:0008006" key="8">
    <source>
        <dbReference type="Google" id="ProtNLM"/>
    </source>
</evidence>
<dbReference type="EMBL" id="JAGQLN010000003">
    <property type="protein sequence ID" value="MCA9376451.1"/>
    <property type="molecule type" value="Genomic_DNA"/>
</dbReference>
<evidence type="ECO:0000256" key="5">
    <source>
        <dbReference type="SAM" id="Phobius"/>
    </source>
</evidence>
<protein>
    <recommendedName>
        <fullName evidence="8">DUF4870 domain-containing protein</fullName>
    </recommendedName>
</protein>
<keyword evidence="3 5" id="KW-1133">Transmembrane helix</keyword>
<comment type="caution">
    <text evidence="6">The sequence shown here is derived from an EMBL/GenBank/DDBJ whole genome shotgun (WGS) entry which is preliminary data.</text>
</comment>
<gene>
    <name evidence="6" type="ORF">KC685_00850</name>
</gene>
<comment type="subcellular location">
    <subcellularLocation>
        <location evidence="1">Membrane</location>
        <topology evidence="1">Multi-pass membrane protein</topology>
    </subcellularLocation>
</comment>
<keyword evidence="2 5" id="KW-0812">Transmembrane</keyword>
<sequence length="117" mass="13144">MAEQKEATRVISLEDIKFNEENKAMAAVACIPLIGFILFFVEKKDLFVRYYAAQLAIAGAVPLVLYVIPFIGWFLLPFVYLGLFILTIYSGIQAYSGKRFDVPVVSGWALKVMNSIQ</sequence>
<name>A0A955I101_9BACT</name>
<proteinExistence type="predicted"/>
<evidence type="ECO:0000256" key="4">
    <source>
        <dbReference type="ARBA" id="ARBA00023136"/>
    </source>
</evidence>
<accession>A0A955I101</accession>
<evidence type="ECO:0000313" key="6">
    <source>
        <dbReference type="EMBL" id="MCA9376451.1"/>
    </source>
</evidence>
<evidence type="ECO:0000256" key="1">
    <source>
        <dbReference type="ARBA" id="ARBA00004141"/>
    </source>
</evidence>